<dbReference type="eggNOG" id="COG2318">
    <property type="taxonomic scope" value="Bacteria"/>
</dbReference>
<dbReference type="SUPFAM" id="SSF109854">
    <property type="entry name" value="DinB/YfiT-like putative metalloenzymes"/>
    <property type="match status" value="1"/>
</dbReference>
<evidence type="ECO:0000313" key="2">
    <source>
        <dbReference type="EMBL" id="AGS33552.1"/>
    </source>
</evidence>
<evidence type="ECO:0000259" key="1">
    <source>
        <dbReference type="Pfam" id="PF12867"/>
    </source>
</evidence>
<sequence length="169" mass="18410">MNAHINDLIDRTDEVLQALPDLNPDALNAHPAGHPNSIAWLLWHTGREIDVQLADLTGEEQIWTAAGHRDRLNLGEAGDGFGYGHTADEAAAIRTDDQEGLTAYVAATLTTLREYADWVGGGQGHEWDDVIDDNWDPPVDRGTRVVSMLIDAIQHLAQAQYVAGAPELT</sequence>
<dbReference type="AlphaFoldDB" id="S5SRE4"/>
<dbReference type="Proteomes" id="UP000015388">
    <property type="component" value="Chromosome"/>
</dbReference>
<evidence type="ECO:0000313" key="3">
    <source>
        <dbReference type="Proteomes" id="UP000015388"/>
    </source>
</evidence>
<dbReference type="InterPro" id="IPR034660">
    <property type="entry name" value="DinB/YfiT-like"/>
</dbReference>
<dbReference type="RefSeq" id="WP_020933487.1">
    <property type="nucleotide sequence ID" value="NC_021915.1"/>
</dbReference>
<accession>S5SRE4</accession>
<dbReference type="HOGENOM" id="CLU_133313_0_0_11"/>
<reference evidence="2 3" key="1">
    <citation type="submission" date="2012-11" db="EMBL/GenBank/DDBJ databases">
        <title>The complete genome sequence of Corynebacterium maris Coryn-1 (=DSM 45190).</title>
        <authorList>
            <person name="Schaffert L."/>
            <person name="Albersmeier A."/>
            <person name="Kalinowski J."/>
            <person name="Ruckert C."/>
        </authorList>
    </citation>
    <scope>NUCLEOTIDE SEQUENCE [LARGE SCALE GENOMIC DNA]</scope>
    <source>
        <strain evidence="3">Coryn-1</strain>
    </source>
</reference>
<gene>
    <name evidence="2" type="ORF">B841_00345</name>
</gene>
<dbReference type="PATRIC" id="fig|1224163.3.peg.69"/>
<feature type="domain" description="DinB-like" evidence="1">
    <location>
        <begin position="12"/>
        <end position="112"/>
    </location>
</feature>
<dbReference type="Pfam" id="PF12867">
    <property type="entry name" value="DinB_2"/>
    <property type="match status" value="1"/>
</dbReference>
<dbReference type="EMBL" id="CP003924">
    <property type="protein sequence ID" value="AGS33552.1"/>
    <property type="molecule type" value="Genomic_DNA"/>
</dbReference>
<dbReference type="InterPro" id="IPR024775">
    <property type="entry name" value="DinB-like"/>
</dbReference>
<dbReference type="STRING" id="1224163.B841_00345"/>
<name>S5SRE4_9CORY</name>
<dbReference type="Gene3D" id="1.20.120.450">
    <property type="entry name" value="dinb family like domain"/>
    <property type="match status" value="1"/>
</dbReference>
<organism evidence="2 3">
    <name type="scientific">Corynebacterium maris DSM 45190</name>
    <dbReference type="NCBI Taxonomy" id="1224163"/>
    <lineage>
        <taxon>Bacteria</taxon>
        <taxon>Bacillati</taxon>
        <taxon>Actinomycetota</taxon>
        <taxon>Actinomycetes</taxon>
        <taxon>Mycobacteriales</taxon>
        <taxon>Corynebacteriaceae</taxon>
        <taxon>Corynebacterium</taxon>
    </lineage>
</organism>
<dbReference type="OrthoDB" id="2363925at2"/>
<keyword evidence="3" id="KW-1185">Reference proteome</keyword>
<proteinExistence type="predicted"/>
<dbReference type="KEGG" id="cmd:B841_00345"/>
<protein>
    <recommendedName>
        <fullName evidence="1">DinB-like domain-containing protein</fullName>
    </recommendedName>
</protein>